<sequence>MLKIEDQIEYIVDINPHKQGKYIGGTGQQIVPPEFLRDYQPDVVIVMNRIYKKEIQQTIEELGLATEFMYA</sequence>
<dbReference type="InterPro" id="IPR013691">
    <property type="entry name" value="MeTrfase_14"/>
</dbReference>
<dbReference type="EMBL" id="BARW01012172">
    <property type="protein sequence ID" value="GAI81207.1"/>
    <property type="molecule type" value="Genomic_DNA"/>
</dbReference>
<feature type="domain" description="C-methyltransferase" evidence="1">
    <location>
        <begin position="5"/>
        <end position="61"/>
    </location>
</feature>
<evidence type="ECO:0000313" key="2">
    <source>
        <dbReference type="EMBL" id="GAI81207.1"/>
    </source>
</evidence>
<dbReference type="AlphaFoldDB" id="X1RKA1"/>
<accession>X1RKA1</accession>
<comment type="caution">
    <text evidence="2">The sequence shown here is derived from an EMBL/GenBank/DDBJ whole genome shotgun (WGS) entry which is preliminary data.</text>
</comment>
<name>X1RKA1_9ZZZZ</name>
<protein>
    <recommendedName>
        <fullName evidence="1">C-methyltransferase domain-containing protein</fullName>
    </recommendedName>
</protein>
<dbReference type="Pfam" id="PF08484">
    <property type="entry name" value="Methyltransf_14"/>
    <property type="match status" value="1"/>
</dbReference>
<reference evidence="2" key="1">
    <citation type="journal article" date="2014" name="Front. Microbiol.">
        <title>High frequency of phylogenetically diverse reductive dehalogenase-homologous genes in deep subseafloor sedimentary metagenomes.</title>
        <authorList>
            <person name="Kawai M."/>
            <person name="Futagami T."/>
            <person name="Toyoda A."/>
            <person name="Takaki Y."/>
            <person name="Nishi S."/>
            <person name="Hori S."/>
            <person name="Arai W."/>
            <person name="Tsubouchi T."/>
            <person name="Morono Y."/>
            <person name="Uchiyama I."/>
            <person name="Ito T."/>
            <person name="Fujiyama A."/>
            <person name="Inagaki F."/>
            <person name="Takami H."/>
        </authorList>
    </citation>
    <scope>NUCLEOTIDE SEQUENCE</scope>
    <source>
        <strain evidence="2">Expedition CK06-06</strain>
    </source>
</reference>
<dbReference type="Gene3D" id="3.40.50.720">
    <property type="entry name" value="NAD(P)-binding Rossmann-like Domain"/>
    <property type="match status" value="1"/>
</dbReference>
<gene>
    <name evidence="2" type="ORF">S12H4_23075</name>
</gene>
<evidence type="ECO:0000259" key="1">
    <source>
        <dbReference type="Pfam" id="PF08484"/>
    </source>
</evidence>
<organism evidence="2">
    <name type="scientific">marine sediment metagenome</name>
    <dbReference type="NCBI Taxonomy" id="412755"/>
    <lineage>
        <taxon>unclassified sequences</taxon>
        <taxon>metagenomes</taxon>
        <taxon>ecological metagenomes</taxon>
    </lineage>
</organism>
<proteinExistence type="predicted"/>